<dbReference type="GO" id="GO:0006417">
    <property type="term" value="P:regulation of translation"/>
    <property type="evidence" value="ECO:0007669"/>
    <property type="project" value="TreeGrafter"/>
</dbReference>
<keyword evidence="3" id="KW-1003">Cell membrane</keyword>
<dbReference type="EMBL" id="JALJEJ010000009">
    <property type="protein sequence ID" value="MCJ8211388.1"/>
    <property type="molecule type" value="Genomic_DNA"/>
</dbReference>
<dbReference type="GO" id="GO:0005886">
    <property type="term" value="C:plasma membrane"/>
    <property type="evidence" value="ECO:0007669"/>
    <property type="project" value="UniProtKB-SubCell"/>
</dbReference>
<protein>
    <recommendedName>
        <fullName evidence="8">Regulator of SigK</fullName>
    </recommendedName>
    <alternativeName>
        <fullName evidence="7">Sigma-K anti-sigma factor RskA</fullName>
    </alternativeName>
</protein>
<evidence type="ECO:0000256" key="4">
    <source>
        <dbReference type="ARBA" id="ARBA00022692"/>
    </source>
</evidence>
<keyword evidence="5 9" id="KW-1133">Transmembrane helix</keyword>
<keyword evidence="4 9" id="KW-0812">Transmembrane</keyword>
<evidence type="ECO:0000313" key="12">
    <source>
        <dbReference type="Proteomes" id="UP001139450"/>
    </source>
</evidence>
<evidence type="ECO:0000256" key="6">
    <source>
        <dbReference type="ARBA" id="ARBA00023136"/>
    </source>
</evidence>
<dbReference type="RefSeq" id="WP_245131955.1">
    <property type="nucleotide sequence ID" value="NZ_JALJEJ010000009.1"/>
</dbReference>
<feature type="domain" description="Anti-sigma K factor RskA C-terminal" evidence="10">
    <location>
        <begin position="112"/>
        <end position="265"/>
    </location>
</feature>
<feature type="transmembrane region" description="Helical" evidence="9">
    <location>
        <begin position="109"/>
        <end position="129"/>
    </location>
</feature>
<accession>A0A9X1X5M4</accession>
<gene>
    <name evidence="11" type="ORF">MUY27_16845</name>
</gene>
<dbReference type="InterPro" id="IPR051474">
    <property type="entry name" value="Anti-sigma-K/W_factor"/>
</dbReference>
<evidence type="ECO:0000256" key="2">
    <source>
        <dbReference type="ARBA" id="ARBA00004236"/>
    </source>
</evidence>
<evidence type="ECO:0000256" key="8">
    <source>
        <dbReference type="ARBA" id="ARBA00030803"/>
    </source>
</evidence>
<dbReference type="Proteomes" id="UP001139450">
    <property type="component" value="Unassembled WGS sequence"/>
</dbReference>
<proteinExistence type="predicted"/>
<evidence type="ECO:0000256" key="1">
    <source>
        <dbReference type="ARBA" id="ARBA00004167"/>
    </source>
</evidence>
<evidence type="ECO:0000256" key="5">
    <source>
        <dbReference type="ARBA" id="ARBA00022989"/>
    </source>
</evidence>
<dbReference type="Gene3D" id="1.10.10.1320">
    <property type="entry name" value="Anti-sigma factor, zinc-finger domain"/>
    <property type="match status" value="1"/>
</dbReference>
<dbReference type="GO" id="GO:0016989">
    <property type="term" value="F:sigma factor antagonist activity"/>
    <property type="evidence" value="ECO:0007669"/>
    <property type="project" value="TreeGrafter"/>
</dbReference>
<dbReference type="AlphaFoldDB" id="A0A9X1X5M4"/>
<dbReference type="PANTHER" id="PTHR37461">
    <property type="entry name" value="ANTI-SIGMA-K FACTOR RSKA"/>
    <property type="match status" value="1"/>
</dbReference>
<keyword evidence="6 9" id="KW-0472">Membrane</keyword>
<keyword evidence="12" id="KW-1185">Reference proteome</keyword>
<evidence type="ECO:0000313" key="11">
    <source>
        <dbReference type="EMBL" id="MCJ8211388.1"/>
    </source>
</evidence>
<evidence type="ECO:0000256" key="7">
    <source>
        <dbReference type="ARBA" id="ARBA00029829"/>
    </source>
</evidence>
<name>A0A9X1X5M4_9SPHI</name>
<reference evidence="11" key="1">
    <citation type="submission" date="2022-04" db="EMBL/GenBank/DDBJ databases">
        <title>Mucilaginibacter sp. RS28 isolated from freshwater.</title>
        <authorList>
            <person name="Ko S.-R."/>
        </authorList>
    </citation>
    <scope>NUCLEOTIDE SEQUENCE</scope>
    <source>
        <strain evidence="11">RS28</strain>
    </source>
</reference>
<dbReference type="InterPro" id="IPR041916">
    <property type="entry name" value="Anti_sigma_zinc_sf"/>
</dbReference>
<dbReference type="InterPro" id="IPR018764">
    <property type="entry name" value="RskA_C"/>
</dbReference>
<evidence type="ECO:0000259" key="10">
    <source>
        <dbReference type="Pfam" id="PF10099"/>
    </source>
</evidence>
<evidence type="ECO:0000256" key="3">
    <source>
        <dbReference type="ARBA" id="ARBA00022475"/>
    </source>
</evidence>
<evidence type="ECO:0000256" key="9">
    <source>
        <dbReference type="SAM" id="Phobius"/>
    </source>
</evidence>
<organism evidence="11 12">
    <name type="scientific">Mucilaginibacter straminoryzae</name>
    <dbReference type="NCBI Taxonomy" id="2932774"/>
    <lineage>
        <taxon>Bacteria</taxon>
        <taxon>Pseudomonadati</taxon>
        <taxon>Bacteroidota</taxon>
        <taxon>Sphingobacteriia</taxon>
        <taxon>Sphingobacteriales</taxon>
        <taxon>Sphingobacteriaceae</taxon>
        <taxon>Mucilaginibacter</taxon>
    </lineage>
</organism>
<sequence length="276" mass="30646">MEDVKAYIESGILELYVLGDISAEEKLQVETMASKHPEVKAELDAIESSMERYAELNEVEPAPALRERVLNSLVTNLGDDRIFRDKPASAREEKVVQLVQQKSNNFYKYAFAACLALLVVSVAALVTIYNKYQSANGQLVTLQLQNQKFANTVNLLDGQLSVFRDPSFKMIRLNGTSKTPKSELMIGWSPNRKKLIIDMGRSRMPLTDETHSYQLWAIVGGKPVDLGVFEANEQNADALKEMKAVDSAEAFAVTLEPRGGSPIPTMDNMMVVGNTK</sequence>
<dbReference type="Pfam" id="PF10099">
    <property type="entry name" value="RskA_C"/>
    <property type="match status" value="1"/>
</dbReference>
<comment type="caution">
    <text evidence="11">The sequence shown here is derived from an EMBL/GenBank/DDBJ whole genome shotgun (WGS) entry which is preliminary data.</text>
</comment>
<dbReference type="PANTHER" id="PTHR37461:SF1">
    <property type="entry name" value="ANTI-SIGMA-K FACTOR RSKA"/>
    <property type="match status" value="1"/>
</dbReference>
<comment type="subcellular location">
    <subcellularLocation>
        <location evidence="2">Cell membrane</location>
    </subcellularLocation>
    <subcellularLocation>
        <location evidence="1">Membrane</location>
        <topology evidence="1">Single-pass membrane protein</topology>
    </subcellularLocation>
</comment>